<proteinExistence type="predicted"/>
<dbReference type="EMBL" id="AP024702">
    <property type="protein sequence ID" value="BCX49050.1"/>
    <property type="molecule type" value="Genomic_DNA"/>
</dbReference>
<evidence type="ECO:0000256" key="1">
    <source>
        <dbReference type="SAM" id="MobiDB-lite"/>
    </source>
</evidence>
<feature type="compositionally biased region" description="Basic and acidic residues" evidence="1">
    <location>
        <begin position="45"/>
        <end position="55"/>
    </location>
</feature>
<organism evidence="2 3">
    <name type="scientific">Haloferula helveola</name>
    <dbReference type="NCBI Taxonomy" id="490095"/>
    <lineage>
        <taxon>Bacteria</taxon>
        <taxon>Pseudomonadati</taxon>
        <taxon>Verrucomicrobiota</taxon>
        <taxon>Verrucomicrobiia</taxon>
        <taxon>Verrucomicrobiales</taxon>
        <taxon>Verrucomicrobiaceae</taxon>
        <taxon>Haloferula</taxon>
    </lineage>
</organism>
<name>A0ABM7RBQ2_9BACT</name>
<feature type="compositionally biased region" description="Polar residues" evidence="1">
    <location>
        <begin position="56"/>
        <end position="65"/>
    </location>
</feature>
<accession>A0ABM7RBQ2</accession>
<reference evidence="2 3" key="1">
    <citation type="submission" date="2021-06" db="EMBL/GenBank/DDBJ databases">
        <title>Complete genome of Haloferula helveola possessing various polysaccharide degrading enzymes.</title>
        <authorList>
            <person name="Takami H."/>
            <person name="Huang C."/>
            <person name="Hamasaki K."/>
        </authorList>
    </citation>
    <scope>NUCLEOTIDE SEQUENCE [LARGE SCALE GENOMIC DNA]</scope>
    <source>
        <strain evidence="2 3">CN-1</strain>
    </source>
</reference>
<sequence length="76" mass="7892">MLSSTTAAKIAIMSGVDSGRAQKKSSNPRIMGEECAGLRVPIRPGESDHMARASDHTPSVATGQKTPKGLQTEAQG</sequence>
<dbReference type="Proteomes" id="UP001374893">
    <property type="component" value="Chromosome"/>
</dbReference>
<evidence type="ECO:0000313" key="3">
    <source>
        <dbReference type="Proteomes" id="UP001374893"/>
    </source>
</evidence>
<feature type="region of interest" description="Disordered" evidence="1">
    <location>
        <begin position="41"/>
        <end position="76"/>
    </location>
</feature>
<gene>
    <name evidence="2" type="ORF">HAHE_29580</name>
</gene>
<protein>
    <submittedName>
        <fullName evidence="2">Uncharacterized protein</fullName>
    </submittedName>
</protein>
<keyword evidence="3" id="KW-1185">Reference proteome</keyword>
<evidence type="ECO:0000313" key="2">
    <source>
        <dbReference type="EMBL" id="BCX49050.1"/>
    </source>
</evidence>